<dbReference type="OrthoDB" id="6712318at2"/>
<evidence type="ECO:0000256" key="1">
    <source>
        <dbReference type="SAM" id="Coils"/>
    </source>
</evidence>
<feature type="signal peptide" evidence="2">
    <location>
        <begin position="1"/>
        <end position="19"/>
    </location>
</feature>
<evidence type="ECO:0000313" key="3">
    <source>
        <dbReference type="EMBL" id="ALH94313.1"/>
    </source>
</evidence>
<keyword evidence="2" id="KW-0732">Signal</keyword>
<evidence type="ECO:0000313" key="4">
    <source>
        <dbReference type="Proteomes" id="UP000064939"/>
    </source>
</evidence>
<organism evidence="3 4">
    <name type="scientific">Acinetobacter equi</name>
    <dbReference type="NCBI Taxonomy" id="1324350"/>
    <lineage>
        <taxon>Bacteria</taxon>
        <taxon>Pseudomonadati</taxon>
        <taxon>Pseudomonadota</taxon>
        <taxon>Gammaproteobacteria</taxon>
        <taxon>Moraxellales</taxon>
        <taxon>Moraxellaceae</taxon>
        <taxon>Acinetobacter</taxon>
    </lineage>
</organism>
<feature type="chain" id="PRO_5006039276" evidence="2">
    <location>
        <begin position="20"/>
        <end position="133"/>
    </location>
</feature>
<reference evidence="3 4" key="1">
    <citation type="journal article" date="2015" name="Int. J. Syst. Evol. Microbiol.">
        <title>Acinetobacter equi sp. nov. isolated from horse faeces.</title>
        <authorList>
            <person name="Poppel M.T."/>
            <person name="Skiebe E."/>
            <person name="Laue M."/>
            <person name="Bergmann H."/>
            <person name="Ebersberger I."/>
            <person name="Garn T."/>
            <person name="Fruth A."/>
            <person name="Baumgardt S."/>
            <person name="Busse H.J."/>
            <person name="Wilharm G."/>
        </authorList>
    </citation>
    <scope>NUCLEOTIDE SEQUENCE [LARGE SCALE GENOMIC DNA]</scope>
    <source>
        <strain evidence="3 4">114</strain>
    </source>
</reference>
<dbReference type="EMBL" id="CP012808">
    <property type="protein sequence ID" value="ALH94313.1"/>
    <property type="molecule type" value="Genomic_DNA"/>
</dbReference>
<dbReference type="RefSeq" id="WP_054580226.1">
    <property type="nucleotide sequence ID" value="NZ_CP012808.1"/>
</dbReference>
<keyword evidence="1" id="KW-0175">Coiled coil</keyword>
<protein>
    <submittedName>
        <fullName evidence="3">Uncharacterized protein</fullName>
    </submittedName>
</protein>
<accession>A0A0N9V506</accession>
<dbReference type="Proteomes" id="UP000064939">
    <property type="component" value="Chromosome"/>
</dbReference>
<evidence type="ECO:0000256" key="2">
    <source>
        <dbReference type="SAM" id="SignalP"/>
    </source>
</evidence>
<proteinExistence type="predicted"/>
<feature type="coiled-coil region" evidence="1">
    <location>
        <begin position="33"/>
        <end position="60"/>
    </location>
</feature>
<keyword evidence="4" id="KW-1185">Reference proteome</keyword>
<dbReference type="KEGG" id="aei:AOY20_01460"/>
<sequence length="133" mass="13923">MKKSIVCITALLITSSTFAYDKLKSSELKAMDCATLSVEKADAKRALESSERNLANINANAPTKTLGKFASAALGAFAGKSETMATASSVAAGLGEDDGTDASNPAIQQKIKENAQANFDNIAVFQKTKKCKV</sequence>
<name>A0A0N9V506_9GAMM</name>
<gene>
    <name evidence="3" type="ORF">AOY20_01460</name>
</gene>
<dbReference type="AlphaFoldDB" id="A0A0N9V506"/>